<name>A0A4Y2DRM7_ARAVE</name>
<dbReference type="EMBL" id="BGPR01000401">
    <property type="protein sequence ID" value="GBM18265.1"/>
    <property type="molecule type" value="Genomic_DNA"/>
</dbReference>
<dbReference type="Gene3D" id="3.40.50.2300">
    <property type="match status" value="1"/>
</dbReference>
<gene>
    <name evidence="1" type="ORF">AVEN_147398_1</name>
</gene>
<accession>A0A4Y2DRM7</accession>
<dbReference type="Proteomes" id="UP000499080">
    <property type="component" value="Unassembled WGS sequence"/>
</dbReference>
<dbReference type="OrthoDB" id="6419241at2759"/>
<feature type="non-terminal residue" evidence="1">
    <location>
        <position position="40"/>
    </location>
</feature>
<evidence type="ECO:0000313" key="2">
    <source>
        <dbReference type="Proteomes" id="UP000499080"/>
    </source>
</evidence>
<protein>
    <recommendedName>
        <fullName evidence="3">Receptor ligand binding region domain-containing protein</fullName>
    </recommendedName>
</protein>
<dbReference type="AlphaFoldDB" id="A0A4Y2DRM7"/>
<reference evidence="1 2" key="1">
    <citation type="journal article" date="2019" name="Sci. Rep.">
        <title>Orb-weaving spider Araneus ventricosus genome elucidates the spidroin gene catalogue.</title>
        <authorList>
            <person name="Kono N."/>
            <person name="Nakamura H."/>
            <person name="Ohtoshi R."/>
            <person name="Moran D.A.P."/>
            <person name="Shinohara A."/>
            <person name="Yoshida Y."/>
            <person name="Fujiwara M."/>
            <person name="Mori M."/>
            <person name="Tomita M."/>
            <person name="Arakawa K."/>
        </authorList>
    </citation>
    <scope>NUCLEOTIDE SEQUENCE [LARGE SCALE GENOMIC DNA]</scope>
</reference>
<evidence type="ECO:0008006" key="3">
    <source>
        <dbReference type="Google" id="ProtNLM"/>
    </source>
</evidence>
<sequence>MLSILRRYSWHKFAIVTSQIGGHDDFVRAIRDQILTIVDF</sequence>
<comment type="caution">
    <text evidence="1">The sequence shown here is derived from an EMBL/GenBank/DDBJ whole genome shotgun (WGS) entry which is preliminary data.</text>
</comment>
<organism evidence="1 2">
    <name type="scientific">Araneus ventricosus</name>
    <name type="common">Orbweaver spider</name>
    <name type="synonym">Epeira ventricosa</name>
    <dbReference type="NCBI Taxonomy" id="182803"/>
    <lineage>
        <taxon>Eukaryota</taxon>
        <taxon>Metazoa</taxon>
        <taxon>Ecdysozoa</taxon>
        <taxon>Arthropoda</taxon>
        <taxon>Chelicerata</taxon>
        <taxon>Arachnida</taxon>
        <taxon>Araneae</taxon>
        <taxon>Araneomorphae</taxon>
        <taxon>Entelegynae</taxon>
        <taxon>Araneoidea</taxon>
        <taxon>Araneidae</taxon>
        <taxon>Araneus</taxon>
    </lineage>
</organism>
<evidence type="ECO:0000313" key="1">
    <source>
        <dbReference type="EMBL" id="GBM18265.1"/>
    </source>
</evidence>
<keyword evidence="2" id="KW-1185">Reference proteome</keyword>
<proteinExistence type="predicted"/>